<evidence type="ECO:0000313" key="3">
    <source>
        <dbReference type="EMBL" id="RZF59707.1"/>
    </source>
</evidence>
<dbReference type="RefSeq" id="WP_130141626.1">
    <property type="nucleotide sequence ID" value="NZ_SGIT01000002.1"/>
</dbReference>
<proteinExistence type="predicted"/>
<keyword evidence="2" id="KW-0472">Membrane</keyword>
<evidence type="ECO:0000256" key="2">
    <source>
        <dbReference type="SAM" id="Phobius"/>
    </source>
</evidence>
<sequence length="266" mass="29691">MNTQYIYKQLNRLWILVAFISLPVLFIGCGKDNPTLEPEPEEEEPIEDTTPTDESMFYKLHRVESFAGDTEYDGPVDGNRATIYFSLESKKGLPDLYQKSNLWDMSFIGIANSGIVANNGKNLKSPGYGSSGVGMIYITDKPFDEVIDIPADNLFKIGAGLDENGTFGDGLGWALYDWGGEQVADGNYEKQHVAYALGNPLTLNSGRTLVRTLIVKTAKGNYGKVKMISLYKDAFTPDKMFRKTQYPYFTFEYVLVPAGSTKFEIK</sequence>
<gene>
    <name evidence="3" type="ORF">EWE74_11160</name>
</gene>
<dbReference type="AlphaFoldDB" id="A0A4Q6XT17"/>
<keyword evidence="2" id="KW-0812">Transmembrane</keyword>
<feature type="region of interest" description="Disordered" evidence="1">
    <location>
        <begin position="33"/>
        <end position="52"/>
    </location>
</feature>
<accession>A0A4Q6XT17</accession>
<dbReference type="CDD" id="cd12105">
    <property type="entry name" value="HmuY"/>
    <property type="match status" value="1"/>
</dbReference>
<keyword evidence="4" id="KW-1185">Reference proteome</keyword>
<dbReference type="Proteomes" id="UP000292855">
    <property type="component" value="Unassembled WGS sequence"/>
</dbReference>
<comment type="caution">
    <text evidence="3">The sequence shown here is derived from an EMBL/GenBank/DDBJ whole genome shotgun (WGS) entry which is preliminary data.</text>
</comment>
<dbReference type="EMBL" id="SGIT01000002">
    <property type="protein sequence ID" value="RZF59707.1"/>
    <property type="molecule type" value="Genomic_DNA"/>
</dbReference>
<evidence type="ECO:0008006" key="5">
    <source>
        <dbReference type="Google" id="ProtNLM"/>
    </source>
</evidence>
<dbReference type="InterPro" id="IPR025921">
    <property type="entry name" value="HmuY"/>
</dbReference>
<feature type="compositionally biased region" description="Acidic residues" evidence="1">
    <location>
        <begin position="38"/>
        <end position="51"/>
    </location>
</feature>
<dbReference type="OrthoDB" id="1190814at2"/>
<name>A0A4Q6XT17_9SPHI</name>
<organism evidence="3 4">
    <name type="scientific">Sphingobacterium corticibacterium</name>
    <dbReference type="NCBI Taxonomy" id="2484746"/>
    <lineage>
        <taxon>Bacteria</taxon>
        <taxon>Pseudomonadati</taxon>
        <taxon>Bacteroidota</taxon>
        <taxon>Sphingobacteriia</taxon>
        <taxon>Sphingobacteriales</taxon>
        <taxon>Sphingobacteriaceae</taxon>
        <taxon>Sphingobacterium</taxon>
    </lineage>
</organism>
<evidence type="ECO:0000256" key="1">
    <source>
        <dbReference type="SAM" id="MobiDB-lite"/>
    </source>
</evidence>
<evidence type="ECO:0000313" key="4">
    <source>
        <dbReference type="Proteomes" id="UP000292855"/>
    </source>
</evidence>
<feature type="transmembrane region" description="Helical" evidence="2">
    <location>
        <begin position="12"/>
        <end position="28"/>
    </location>
</feature>
<keyword evidence="2" id="KW-1133">Transmembrane helix</keyword>
<reference evidence="3 4" key="1">
    <citation type="submission" date="2019-02" db="EMBL/GenBank/DDBJ databases">
        <authorList>
            <person name="Li Y."/>
        </authorList>
    </citation>
    <scope>NUCLEOTIDE SEQUENCE [LARGE SCALE GENOMIC DNA]</scope>
    <source>
        <strain evidence="3 4">30C10-4-7</strain>
    </source>
</reference>
<protein>
    <recommendedName>
        <fullName evidence="5">HmuY protein</fullName>
    </recommendedName>
</protein>